<keyword evidence="2" id="KW-0479">Metal-binding</keyword>
<gene>
    <name evidence="6" type="ORF">Back2_08320</name>
</gene>
<keyword evidence="3" id="KW-0378">Hydrolase</keyword>
<sequence>MLLDTNALLWLLWAPERLGPAAREAIAASPAVYVSAISHVEIQIKQLKGKLRVPDDLAAGIERQGLRPLPMRDVHAAALAEFPELVGHDPFDRQLLAQARAERLTLLTSDERLLTLAHDWIHDARR</sequence>
<dbReference type="InterPro" id="IPR041705">
    <property type="entry name" value="PIN_Sll0205"/>
</dbReference>
<dbReference type="RefSeq" id="WP_125567013.1">
    <property type="nucleotide sequence ID" value="NZ_AP019307.1"/>
</dbReference>
<dbReference type="InterPro" id="IPR029060">
    <property type="entry name" value="PIN-like_dom_sf"/>
</dbReference>
<name>A0A3G9IKE5_9ACTN</name>
<dbReference type="CDD" id="cd09872">
    <property type="entry name" value="PIN_Sll0205-like"/>
    <property type="match status" value="1"/>
</dbReference>
<dbReference type="PANTHER" id="PTHR36173:SF2">
    <property type="entry name" value="RIBONUCLEASE VAPC16"/>
    <property type="match status" value="1"/>
</dbReference>
<evidence type="ECO:0000256" key="4">
    <source>
        <dbReference type="ARBA" id="ARBA00022842"/>
    </source>
</evidence>
<dbReference type="InterPro" id="IPR002716">
    <property type="entry name" value="PIN_dom"/>
</dbReference>
<evidence type="ECO:0000313" key="6">
    <source>
        <dbReference type="EMBL" id="BBH16545.1"/>
    </source>
</evidence>
<dbReference type="GO" id="GO:0046872">
    <property type="term" value="F:metal ion binding"/>
    <property type="evidence" value="ECO:0007669"/>
    <property type="project" value="UniProtKB-KW"/>
</dbReference>
<evidence type="ECO:0000313" key="7">
    <source>
        <dbReference type="Proteomes" id="UP000271573"/>
    </source>
</evidence>
<dbReference type="KEGG" id="nbe:Back2_08320"/>
<evidence type="ECO:0000256" key="2">
    <source>
        <dbReference type="ARBA" id="ARBA00022723"/>
    </source>
</evidence>
<reference evidence="6 7" key="1">
    <citation type="submission" date="2018-11" db="EMBL/GenBank/DDBJ databases">
        <title>Complete genome sequence of Nocardioides baekrokdamisoli strain KCTC 39748.</title>
        <authorList>
            <person name="Kang S.W."/>
            <person name="Lee K.C."/>
            <person name="Kim K.K."/>
            <person name="Kim J.S."/>
            <person name="Kim D.S."/>
            <person name="Ko S.H."/>
            <person name="Yang S.H."/>
            <person name="Shin Y.K."/>
            <person name="Lee J.S."/>
        </authorList>
    </citation>
    <scope>NUCLEOTIDE SEQUENCE [LARGE SCALE GENOMIC DNA]</scope>
    <source>
        <strain evidence="6 7">KCTC 39748</strain>
    </source>
</reference>
<dbReference type="Proteomes" id="UP000271573">
    <property type="component" value="Chromosome"/>
</dbReference>
<evidence type="ECO:0000259" key="5">
    <source>
        <dbReference type="Pfam" id="PF01850"/>
    </source>
</evidence>
<evidence type="ECO:0000256" key="3">
    <source>
        <dbReference type="ARBA" id="ARBA00022801"/>
    </source>
</evidence>
<dbReference type="InterPro" id="IPR052919">
    <property type="entry name" value="TA_system_RNase"/>
</dbReference>
<dbReference type="PANTHER" id="PTHR36173">
    <property type="entry name" value="RIBONUCLEASE VAPC16-RELATED"/>
    <property type="match status" value="1"/>
</dbReference>
<dbReference type="Gene3D" id="3.40.50.1010">
    <property type="entry name" value="5'-nuclease"/>
    <property type="match status" value="1"/>
</dbReference>
<dbReference type="Pfam" id="PF01850">
    <property type="entry name" value="PIN"/>
    <property type="match status" value="1"/>
</dbReference>
<dbReference type="GO" id="GO:0004518">
    <property type="term" value="F:nuclease activity"/>
    <property type="evidence" value="ECO:0007669"/>
    <property type="project" value="UniProtKB-KW"/>
</dbReference>
<protein>
    <recommendedName>
        <fullName evidence="5">PIN domain-containing protein</fullName>
    </recommendedName>
</protein>
<feature type="domain" description="PIN" evidence="5">
    <location>
        <begin position="1"/>
        <end position="116"/>
    </location>
</feature>
<dbReference type="AlphaFoldDB" id="A0A3G9IKE5"/>
<keyword evidence="7" id="KW-1185">Reference proteome</keyword>
<dbReference type="SUPFAM" id="SSF88723">
    <property type="entry name" value="PIN domain-like"/>
    <property type="match status" value="1"/>
</dbReference>
<proteinExistence type="predicted"/>
<keyword evidence="4" id="KW-0460">Magnesium</keyword>
<keyword evidence="1" id="KW-0540">Nuclease</keyword>
<dbReference type="GO" id="GO:0016787">
    <property type="term" value="F:hydrolase activity"/>
    <property type="evidence" value="ECO:0007669"/>
    <property type="project" value="UniProtKB-KW"/>
</dbReference>
<dbReference type="EMBL" id="AP019307">
    <property type="protein sequence ID" value="BBH16545.1"/>
    <property type="molecule type" value="Genomic_DNA"/>
</dbReference>
<accession>A0A3G9IKE5</accession>
<organism evidence="6 7">
    <name type="scientific">Nocardioides baekrokdamisoli</name>
    <dbReference type="NCBI Taxonomy" id="1804624"/>
    <lineage>
        <taxon>Bacteria</taxon>
        <taxon>Bacillati</taxon>
        <taxon>Actinomycetota</taxon>
        <taxon>Actinomycetes</taxon>
        <taxon>Propionibacteriales</taxon>
        <taxon>Nocardioidaceae</taxon>
        <taxon>Nocardioides</taxon>
    </lineage>
</organism>
<evidence type="ECO:0000256" key="1">
    <source>
        <dbReference type="ARBA" id="ARBA00022722"/>
    </source>
</evidence>
<dbReference type="OrthoDB" id="9798990at2"/>